<sequence length="86" mass="9790">MPGRKSVPNDVERLNKAFYLSDPMNTCCVENQCYDEYQRIANYTKALLDDNLALFDAIEKALVSSFDDLVKERHVCAVMKSIANLL</sequence>
<gene>
    <name evidence="1" type="ORF">SAMN06297280_3389</name>
</gene>
<dbReference type="Proteomes" id="UP000219353">
    <property type="component" value="Unassembled WGS sequence"/>
</dbReference>
<accession>A0A285JDP4</accession>
<dbReference type="AlphaFoldDB" id="A0A285JDP4"/>
<evidence type="ECO:0000313" key="1">
    <source>
        <dbReference type="EMBL" id="SNY58399.1"/>
    </source>
</evidence>
<protein>
    <submittedName>
        <fullName evidence="1">Uncharacterized protein</fullName>
    </submittedName>
</protein>
<name>A0A285JDP4_9GAMM</name>
<dbReference type="EMBL" id="OBEB01000008">
    <property type="protein sequence ID" value="SNY58399.1"/>
    <property type="molecule type" value="Genomic_DNA"/>
</dbReference>
<proteinExistence type="predicted"/>
<reference evidence="2" key="1">
    <citation type="submission" date="2017-09" db="EMBL/GenBank/DDBJ databases">
        <authorList>
            <person name="Varghese N."/>
            <person name="Submissions S."/>
        </authorList>
    </citation>
    <scope>NUCLEOTIDE SEQUENCE [LARGE SCALE GENOMIC DNA]</scope>
    <source>
        <strain evidence="2">CGMCC 1.12461</strain>
    </source>
</reference>
<keyword evidence="2" id="KW-1185">Reference proteome</keyword>
<evidence type="ECO:0000313" key="2">
    <source>
        <dbReference type="Proteomes" id="UP000219353"/>
    </source>
</evidence>
<organism evidence="1 2">
    <name type="scientific">Arsukibacterium tuosuense</name>
    <dbReference type="NCBI Taxonomy" id="1323745"/>
    <lineage>
        <taxon>Bacteria</taxon>
        <taxon>Pseudomonadati</taxon>
        <taxon>Pseudomonadota</taxon>
        <taxon>Gammaproteobacteria</taxon>
        <taxon>Chromatiales</taxon>
        <taxon>Chromatiaceae</taxon>
        <taxon>Arsukibacterium</taxon>
    </lineage>
</organism>